<dbReference type="PANTHER" id="PTHR42720">
    <property type="entry name" value="GLYCEROL-3-PHOSPHATE DEHYDROGENASE"/>
    <property type="match status" value="1"/>
</dbReference>
<reference evidence="3" key="1">
    <citation type="journal article" date="2021" name="PeerJ">
        <title>Extensive microbial diversity within the chicken gut microbiome revealed by metagenomics and culture.</title>
        <authorList>
            <person name="Gilroy R."/>
            <person name="Ravi A."/>
            <person name="Getino M."/>
            <person name="Pursley I."/>
            <person name="Horton D.L."/>
            <person name="Alikhan N.F."/>
            <person name="Baker D."/>
            <person name="Gharbi K."/>
            <person name="Hall N."/>
            <person name="Watson M."/>
            <person name="Adriaenssens E.M."/>
            <person name="Foster-Nyarko E."/>
            <person name="Jarju S."/>
            <person name="Secka A."/>
            <person name="Antonio M."/>
            <person name="Oren A."/>
            <person name="Chaudhuri R.R."/>
            <person name="La Ragione R."/>
            <person name="Hildebrand F."/>
            <person name="Pallen M.J."/>
        </authorList>
    </citation>
    <scope>NUCLEOTIDE SEQUENCE</scope>
    <source>
        <strain evidence="3">CHK178-16964</strain>
    </source>
</reference>
<dbReference type="Proteomes" id="UP000823900">
    <property type="component" value="Unassembled WGS sequence"/>
</dbReference>
<dbReference type="Gene3D" id="3.50.50.60">
    <property type="entry name" value="FAD/NAD(P)-binding domain"/>
    <property type="match status" value="1"/>
</dbReference>
<proteinExistence type="predicted"/>
<dbReference type="InterPro" id="IPR007419">
    <property type="entry name" value="BFD-like_2Fe2S-bd_dom"/>
</dbReference>
<dbReference type="EMBL" id="DWZA01000071">
    <property type="protein sequence ID" value="HJA71527.1"/>
    <property type="molecule type" value="Genomic_DNA"/>
</dbReference>
<organism evidence="3 4">
    <name type="scientific">Candidatus Lachnoclostridium stercoravium</name>
    <dbReference type="NCBI Taxonomy" id="2838633"/>
    <lineage>
        <taxon>Bacteria</taxon>
        <taxon>Bacillati</taxon>
        <taxon>Bacillota</taxon>
        <taxon>Clostridia</taxon>
        <taxon>Lachnospirales</taxon>
        <taxon>Lachnospiraceae</taxon>
    </lineage>
</organism>
<comment type="caution">
    <text evidence="3">The sequence shown here is derived from an EMBL/GenBank/DDBJ whole genome shotgun (WGS) entry which is preliminary data.</text>
</comment>
<gene>
    <name evidence="3" type="ORF">IAA07_08135</name>
</gene>
<dbReference type="PANTHER" id="PTHR42720:SF1">
    <property type="entry name" value="GLYCEROL 3-PHOSPHATE OXIDASE"/>
    <property type="match status" value="1"/>
</dbReference>
<evidence type="ECO:0000313" key="4">
    <source>
        <dbReference type="Proteomes" id="UP000823900"/>
    </source>
</evidence>
<name>A0A9D2KMN5_9FIRM</name>
<dbReference type="InterPro" id="IPR041854">
    <property type="entry name" value="BFD-like_2Fe2S-bd_dom_sf"/>
</dbReference>
<evidence type="ECO:0000259" key="1">
    <source>
        <dbReference type="Pfam" id="PF01266"/>
    </source>
</evidence>
<dbReference type="InterPro" id="IPR006076">
    <property type="entry name" value="FAD-dep_OxRdtase"/>
</dbReference>
<dbReference type="InterPro" id="IPR036188">
    <property type="entry name" value="FAD/NAD-bd_sf"/>
</dbReference>
<dbReference type="SUPFAM" id="SSF51905">
    <property type="entry name" value="FAD/NAD(P)-binding domain"/>
    <property type="match status" value="1"/>
</dbReference>
<sequence length="498" mass="55188">MWDAVIIGAGVSGCSVARELARYDLKVLVVEKGHDLCAGATRGNSATVHAGYDPEPGSNKAIYNVRGSRMYEELCRELDVPYTRNGMIIFAVNEEQMNEVRRLKATGDANGVRTEVCDRKRLLEIEPDMGEGVIGGLWIPDSAMVCPYNLVFAMAENAARNGIEFRTATEIKEIENRDGLWIVRTAGGEELETKYVFNCSGTHSDKFNNMVSRHTFHIIPREGQHLILDRDLSKYAKTTICQTPEKLPTGGHTKGMGFMPSVDGTIILGTNADDVDDPDFSDNTREGLDKILNYFEDKWKYLPISRHIPRFPKDAVITAYGGTRAHADTNDFILGEPEDAPGFINVAGIESPGVTAAPAIAEDMAKILIDRLKPRKKADYKPGREVKAPFRTMTKEEREKAIAEDPDYAKIVCRCEQVTEAEIRDAIRRPVGARSINGVKMRTRAGMGRCQGGFCSTRVLEILCEELHKTPLEITQSGRGSNILLDRACERKETADGE</sequence>
<dbReference type="Gene3D" id="3.30.9.10">
    <property type="entry name" value="D-Amino Acid Oxidase, subunit A, domain 2"/>
    <property type="match status" value="1"/>
</dbReference>
<dbReference type="InterPro" id="IPR052745">
    <property type="entry name" value="G3P_Oxidase/Oxidoreductase"/>
</dbReference>
<feature type="domain" description="FAD dependent oxidoreductase" evidence="1">
    <location>
        <begin position="3"/>
        <end position="366"/>
    </location>
</feature>
<reference evidence="3" key="2">
    <citation type="submission" date="2021-04" db="EMBL/GenBank/DDBJ databases">
        <authorList>
            <person name="Gilroy R."/>
        </authorList>
    </citation>
    <scope>NUCLEOTIDE SEQUENCE</scope>
    <source>
        <strain evidence="3">CHK178-16964</strain>
    </source>
</reference>
<protein>
    <submittedName>
        <fullName evidence="3">NAD(P)/FAD-dependent oxidoreductase</fullName>
    </submittedName>
</protein>
<dbReference type="AlphaFoldDB" id="A0A9D2KMN5"/>
<evidence type="ECO:0000259" key="2">
    <source>
        <dbReference type="Pfam" id="PF04324"/>
    </source>
</evidence>
<dbReference type="Gene3D" id="1.10.10.1100">
    <property type="entry name" value="BFD-like [2Fe-2S]-binding domain"/>
    <property type="match status" value="1"/>
</dbReference>
<feature type="domain" description="BFD-like [2Fe-2S]-binding" evidence="2">
    <location>
        <begin position="411"/>
        <end position="463"/>
    </location>
</feature>
<dbReference type="Pfam" id="PF04324">
    <property type="entry name" value="Fer2_BFD"/>
    <property type="match status" value="1"/>
</dbReference>
<evidence type="ECO:0000313" key="3">
    <source>
        <dbReference type="EMBL" id="HJA71527.1"/>
    </source>
</evidence>
<dbReference type="Pfam" id="PF01266">
    <property type="entry name" value="DAO"/>
    <property type="match status" value="1"/>
</dbReference>
<dbReference type="CDD" id="cd19946">
    <property type="entry name" value="GlpA-like_Fer2_BFD-like"/>
    <property type="match status" value="1"/>
</dbReference>
<accession>A0A9D2KMN5</accession>